<evidence type="ECO:0000256" key="7">
    <source>
        <dbReference type="ARBA" id="ARBA00023002"/>
    </source>
</evidence>
<dbReference type="RefSeq" id="WP_188453866.1">
    <property type="nucleotide sequence ID" value="NZ_BMFR01000001.1"/>
</dbReference>
<dbReference type="AlphaFoldDB" id="A0A917H2A7"/>
<dbReference type="SUPFAM" id="SSF48179">
    <property type="entry name" value="6-phosphogluconate dehydrogenase C-terminal domain-like"/>
    <property type="match status" value="1"/>
</dbReference>
<evidence type="ECO:0000256" key="10">
    <source>
        <dbReference type="ARBA" id="ARBA00049260"/>
    </source>
</evidence>
<dbReference type="GO" id="GO:0006571">
    <property type="term" value="P:tyrosine biosynthetic process"/>
    <property type="evidence" value="ECO:0007669"/>
    <property type="project" value="UniProtKB-KW"/>
</dbReference>
<keyword evidence="5" id="KW-0827">Tyrosine biosynthesis</keyword>
<dbReference type="InterPro" id="IPR003099">
    <property type="entry name" value="Prephen_DH"/>
</dbReference>
<dbReference type="Gene3D" id="3.40.50.720">
    <property type="entry name" value="NAD(P)-binding Rossmann-like Domain"/>
    <property type="match status" value="1"/>
</dbReference>
<dbReference type="InterPro" id="IPR036291">
    <property type="entry name" value="NAD(P)-bd_dom_sf"/>
</dbReference>
<evidence type="ECO:0000256" key="1">
    <source>
        <dbReference type="ARBA" id="ARBA00005067"/>
    </source>
</evidence>
<dbReference type="Proteomes" id="UP000622860">
    <property type="component" value="Unassembled WGS sequence"/>
</dbReference>
<comment type="pathway">
    <text evidence="1">Amino-acid biosynthesis; L-tyrosine biosynthesis; (4-hydroxyphenyl)pyruvate from prephenate (NAD(+) route): step 1/1.</text>
</comment>
<name>A0A917H2A7_9BACI</name>
<evidence type="ECO:0000256" key="2">
    <source>
        <dbReference type="ARBA" id="ARBA00007964"/>
    </source>
</evidence>
<evidence type="ECO:0000256" key="4">
    <source>
        <dbReference type="ARBA" id="ARBA00016891"/>
    </source>
</evidence>
<keyword evidence="9" id="KW-0057">Aromatic amino acid biosynthesis</keyword>
<dbReference type="PROSITE" id="PS51176">
    <property type="entry name" value="PDH_ADH"/>
    <property type="match status" value="1"/>
</dbReference>
<sequence>MGKRKILMIGLGLIGGSLAKNLAQSDKNYIIGYDTDKKAIDYAKMNGIVDEVSTSYSEAIKQSDFVILGTPISQTIEIMKKIDGVRIDHNVIVTDVSSVKEPIMEAAKSLSNHNITFVGGHPMAGSHKRGITAAKGHLFENAIFVLTPLLNCSSKHLESLQQLLENTKSHFVILHPDEHDEMTGVVSHFPHLIASSLVHQAKKWEHTHAYLPKLAAGGFRDITRIASSNPVMWQDIFYHNRSKMSQLLTDWIAEMSELKRLLENNDKNRIISYLEQAKEYRDGLGKKEKGAIPAFHDLYVDIRDQSGAIATVVQLIATENISINNIEILEIRDGITGVLRLSFPTKDAQLQSYTLLGKHGYELMIDE</sequence>
<evidence type="ECO:0000259" key="11">
    <source>
        <dbReference type="PROSITE" id="PS51176"/>
    </source>
</evidence>
<reference evidence="12" key="2">
    <citation type="submission" date="2020-09" db="EMBL/GenBank/DDBJ databases">
        <authorList>
            <person name="Sun Q."/>
            <person name="Zhou Y."/>
        </authorList>
    </citation>
    <scope>NUCLEOTIDE SEQUENCE</scope>
    <source>
        <strain evidence="12">CGMCC 1.12754</strain>
    </source>
</reference>
<protein>
    <recommendedName>
        <fullName evidence="4">Prephenate dehydrogenase</fullName>
        <ecNumber evidence="3">1.3.1.12</ecNumber>
    </recommendedName>
</protein>
<evidence type="ECO:0000313" key="13">
    <source>
        <dbReference type="Proteomes" id="UP000622860"/>
    </source>
</evidence>
<dbReference type="SUPFAM" id="SSF55021">
    <property type="entry name" value="ACT-like"/>
    <property type="match status" value="1"/>
</dbReference>
<dbReference type="EC" id="1.3.1.12" evidence="3"/>
<evidence type="ECO:0000256" key="5">
    <source>
        <dbReference type="ARBA" id="ARBA00022498"/>
    </source>
</evidence>
<dbReference type="SUPFAM" id="SSF51735">
    <property type="entry name" value="NAD(P)-binding Rossmann-fold domains"/>
    <property type="match status" value="1"/>
</dbReference>
<keyword evidence="7" id="KW-0560">Oxidoreductase</keyword>
<evidence type="ECO:0000256" key="3">
    <source>
        <dbReference type="ARBA" id="ARBA00012068"/>
    </source>
</evidence>
<dbReference type="InterPro" id="IPR046825">
    <property type="entry name" value="PDH_C"/>
</dbReference>
<gene>
    <name evidence="12" type="ORF">GCM10011398_06220</name>
</gene>
<dbReference type="PANTHER" id="PTHR21363">
    <property type="entry name" value="PREPHENATE DEHYDROGENASE"/>
    <property type="match status" value="1"/>
</dbReference>
<dbReference type="GO" id="GO:0008977">
    <property type="term" value="F:prephenate dehydrogenase (NAD+) activity"/>
    <property type="evidence" value="ECO:0007669"/>
    <property type="project" value="UniProtKB-EC"/>
</dbReference>
<keyword evidence="13" id="KW-1185">Reference proteome</keyword>
<dbReference type="InterPro" id="IPR045865">
    <property type="entry name" value="ACT-like_dom_sf"/>
</dbReference>
<evidence type="ECO:0000256" key="8">
    <source>
        <dbReference type="ARBA" id="ARBA00023027"/>
    </source>
</evidence>
<comment type="caution">
    <text evidence="12">The sequence shown here is derived from an EMBL/GenBank/DDBJ whole genome shotgun (WGS) entry which is preliminary data.</text>
</comment>
<dbReference type="FunFam" id="3.40.50.720:FF:000208">
    <property type="entry name" value="Prephenate dehydrogenase"/>
    <property type="match status" value="1"/>
</dbReference>
<dbReference type="NCBIfam" id="NF005107">
    <property type="entry name" value="PRK06545.1-5"/>
    <property type="match status" value="1"/>
</dbReference>
<reference evidence="12" key="1">
    <citation type="journal article" date="2014" name="Int. J. Syst. Evol. Microbiol.">
        <title>Complete genome sequence of Corynebacterium casei LMG S-19264T (=DSM 44701T), isolated from a smear-ripened cheese.</title>
        <authorList>
            <consortium name="US DOE Joint Genome Institute (JGI-PGF)"/>
            <person name="Walter F."/>
            <person name="Albersmeier A."/>
            <person name="Kalinowski J."/>
            <person name="Ruckert C."/>
        </authorList>
    </citation>
    <scope>NUCLEOTIDE SEQUENCE</scope>
    <source>
        <strain evidence="12">CGMCC 1.12754</strain>
    </source>
</reference>
<dbReference type="GO" id="GO:0004665">
    <property type="term" value="F:prephenate dehydrogenase (NADP+) activity"/>
    <property type="evidence" value="ECO:0007669"/>
    <property type="project" value="InterPro"/>
</dbReference>
<keyword evidence="8" id="KW-0520">NAD</keyword>
<keyword evidence="6" id="KW-0028">Amino-acid biosynthesis</keyword>
<proteinExistence type="inferred from homology"/>
<comment type="similarity">
    <text evidence="2">Belongs to the prephenate/arogenate dehydrogenase family.</text>
</comment>
<organism evidence="12 13">
    <name type="scientific">Virgibacillus oceani</name>
    <dbReference type="NCBI Taxonomy" id="1479511"/>
    <lineage>
        <taxon>Bacteria</taxon>
        <taxon>Bacillati</taxon>
        <taxon>Bacillota</taxon>
        <taxon>Bacilli</taxon>
        <taxon>Bacillales</taxon>
        <taxon>Bacillaceae</taxon>
        <taxon>Virgibacillus</taxon>
    </lineage>
</organism>
<feature type="domain" description="Prephenate/arogenate dehydrogenase" evidence="11">
    <location>
        <begin position="4"/>
        <end position="292"/>
    </location>
</feature>
<dbReference type="PANTHER" id="PTHR21363:SF0">
    <property type="entry name" value="PREPHENATE DEHYDROGENASE [NADP(+)]"/>
    <property type="match status" value="1"/>
</dbReference>
<dbReference type="FunFam" id="1.10.3660.10:FF:000003">
    <property type="entry name" value="Prephenate dehydrogenase"/>
    <property type="match status" value="1"/>
</dbReference>
<dbReference type="Pfam" id="PF20463">
    <property type="entry name" value="PDH_C"/>
    <property type="match status" value="1"/>
</dbReference>
<dbReference type="InterPro" id="IPR050812">
    <property type="entry name" value="Preph/Arog_dehydrog"/>
</dbReference>
<evidence type="ECO:0000313" key="12">
    <source>
        <dbReference type="EMBL" id="GGG65321.1"/>
    </source>
</evidence>
<evidence type="ECO:0000256" key="9">
    <source>
        <dbReference type="ARBA" id="ARBA00023141"/>
    </source>
</evidence>
<dbReference type="GO" id="GO:0070403">
    <property type="term" value="F:NAD+ binding"/>
    <property type="evidence" value="ECO:0007669"/>
    <property type="project" value="InterPro"/>
</dbReference>
<dbReference type="Gene3D" id="1.10.3660.10">
    <property type="entry name" value="6-phosphogluconate dehydrogenase C-terminal like domain"/>
    <property type="match status" value="1"/>
</dbReference>
<dbReference type="Pfam" id="PF02153">
    <property type="entry name" value="PDH_N"/>
    <property type="match status" value="1"/>
</dbReference>
<dbReference type="InterPro" id="IPR046826">
    <property type="entry name" value="PDH_N"/>
</dbReference>
<comment type="catalytic activity">
    <reaction evidence="10">
        <text>prephenate + NAD(+) = 3-(4-hydroxyphenyl)pyruvate + CO2 + NADH</text>
        <dbReference type="Rhea" id="RHEA:13869"/>
        <dbReference type="ChEBI" id="CHEBI:16526"/>
        <dbReference type="ChEBI" id="CHEBI:29934"/>
        <dbReference type="ChEBI" id="CHEBI:36242"/>
        <dbReference type="ChEBI" id="CHEBI:57540"/>
        <dbReference type="ChEBI" id="CHEBI:57945"/>
        <dbReference type="EC" id="1.3.1.12"/>
    </reaction>
</comment>
<evidence type="ECO:0000256" key="6">
    <source>
        <dbReference type="ARBA" id="ARBA00022605"/>
    </source>
</evidence>
<dbReference type="CDD" id="cd04909">
    <property type="entry name" value="ACT_PDH-BS"/>
    <property type="match status" value="1"/>
</dbReference>
<dbReference type="EMBL" id="BMFR01000001">
    <property type="protein sequence ID" value="GGG65321.1"/>
    <property type="molecule type" value="Genomic_DNA"/>
</dbReference>
<accession>A0A917H2A7</accession>
<dbReference type="InterPro" id="IPR008927">
    <property type="entry name" value="6-PGluconate_DH-like_C_sf"/>
</dbReference>